<dbReference type="RefSeq" id="WP_003352391.1">
    <property type="nucleotide sequence ID" value="NZ_JH414740.1"/>
</dbReference>
<evidence type="ECO:0000256" key="5">
    <source>
        <dbReference type="ARBA" id="ARBA00023134"/>
    </source>
</evidence>
<dbReference type="PROSITE" id="PS51705">
    <property type="entry name" value="G_HFLX"/>
    <property type="match status" value="1"/>
</dbReference>
<keyword evidence="2 8" id="KW-0479">Metal-binding</keyword>
<dbReference type="Proteomes" id="UP000011747">
    <property type="component" value="Unassembled WGS sequence"/>
</dbReference>
<dbReference type="InterPro" id="IPR006073">
    <property type="entry name" value="GTP-bd"/>
</dbReference>
<evidence type="ECO:0000313" key="10">
    <source>
        <dbReference type="EMBL" id="EHL79586.1"/>
    </source>
</evidence>
<feature type="domain" description="Hflx-type G" evidence="9">
    <location>
        <begin position="206"/>
        <end position="368"/>
    </location>
</feature>
<dbReference type="InterPro" id="IPR030394">
    <property type="entry name" value="G_HFLX_dom"/>
</dbReference>
<dbReference type="PRINTS" id="PR00326">
    <property type="entry name" value="GTP1OBG"/>
</dbReference>
<comment type="function">
    <text evidence="6">GTPase that associates with the 50S ribosomal subunit and may have a role during protein synthesis or ribosome biogenesis.</text>
</comment>
<dbReference type="HOGENOM" id="CLU_019597_2_2_9"/>
<dbReference type="InterPro" id="IPR042108">
    <property type="entry name" value="GTPase_HflX_N_sf"/>
</dbReference>
<gene>
    <name evidence="6" type="primary">hflX</name>
    <name evidence="10" type="ORF">HMPREF1015_01008</name>
</gene>
<feature type="binding site" evidence="7">
    <location>
        <begin position="325"/>
        <end position="328"/>
    </location>
    <ligand>
        <name>GTP</name>
        <dbReference type="ChEBI" id="CHEBI:37565"/>
    </ligand>
</feature>
<dbReference type="InterPro" id="IPR032305">
    <property type="entry name" value="GTP-bd_M"/>
</dbReference>
<keyword evidence="11" id="KW-1185">Reference proteome</keyword>
<dbReference type="GO" id="GO:0046872">
    <property type="term" value="F:metal ion binding"/>
    <property type="evidence" value="ECO:0007669"/>
    <property type="project" value="UniProtKB-KW"/>
</dbReference>
<comment type="similarity">
    <text evidence="6">Belongs to the TRAFAC class OBG-HflX-like GTPase superfamily. HflX GTPase family.</text>
</comment>
<comment type="subcellular location">
    <subcellularLocation>
        <location evidence="6">Cytoplasm</location>
    </subcellularLocation>
    <text evidence="6">May associate with membranes.</text>
</comment>
<proteinExistence type="inferred from homology"/>
<keyword evidence="1 6" id="KW-0963">Cytoplasm</keyword>
<dbReference type="Gene3D" id="3.40.50.11060">
    <property type="entry name" value="GTPase HflX, N-terminal domain"/>
    <property type="match status" value="1"/>
</dbReference>
<dbReference type="Pfam" id="PF13167">
    <property type="entry name" value="GTP-bdg_N"/>
    <property type="match status" value="1"/>
</dbReference>
<dbReference type="Gene3D" id="6.10.250.2860">
    <property type="match status" value="1"/>
</dbReference>
<accession>G9QGU9</accession>
<keyword evidence="4 8" id="KW-0460">Magnesium</keyword>
<dbReference type="GO" id="GO:0005737">
    <property type="term" value="C:cytoplasm"/>
    <property type="evidence" value="ECO:0007669"/>
    <property type="project" value="UniProtKB-SubCell"/>
</dbReference>
<feature type="binding site" evidence="8">
    <location>
        <position position="219"/>
    </location>
    <ligand>
        <name>Mg(2+)</name>
        <dbReference type="ChEBI" id="CHEBI:18420"/>
    </ligand>
</feature>
<dbReference type="CDD" id="cd01878">
    <property type="entry name" value="HflX"/>
    <property type="match status" value="1"/>
</dbReference>
<dbReference type="PANTHER" id="PTHR10229">
    <property type="entry name" value="GTP-BINDING PROTEIN HFLX"/>
    <property type="match status" value="1"/>
</dbReference>
<organism evidence="10 11">
    <name type="scientific">Bacillus smithii 7_3_47FAA</name>
    <dbReference type="NCBI Taxonomy" id="665952"/>
    <lineage>
        <taxon>Bacteria</taxon>
        <taxon>Bacillati</taxon>
        <taxon>Bacillota</taxon>
        <taxon>Bacilli</taxon>
        <taxon>Bacillales</taxon>
        <taxon>Bacillaceae</taxon>
        <taxon>Bacillus</taxon>
    </lineage>
</organism>
<evidence type="ECO:0000256" key="2">
    <source>
        <dbReference type="ARBA" id="ARBA00022723"/>
    </source>
</evidence>
<keyword evidence="5 6" id="KW-0342">GTP-binding</keyword>
<dbReference type="EMBL" id="ACWF01000005">
    <property type="protein sequence ID" value="EHL79586.1"/>
    <property type="molecule type" value="Genomic_DNA"/>
</dbReference>
<dbReference type="InterPro" id="IPR005225">
    <property type="entry name" value="Small_GTP-bd"/>
</dbReference>
<protein>
    <recommendedName>
        <fullName evidence="6">GTPase HflX</fullName>
    </recommendedName>
    <alternativeName>
        <fullName evidence="6">GTP-binding protein HflX</fullName>
    </alternativeName>
</protein>
<dbReference type="FunFam" id="3.40.50.11060:FF:000001">
    <property type="entry name" value="GTPase HflX"/>
    <property type="match status" value="1"/>
</dbReference>
<dbReference type="Gene3D" id="3.40.50.300">
    <property type="entry name" value="P-loop containing nucleotide triphosphate hydrolases"/>
    <property type="match status" value="1"/>
</dbReference>
<evidence type="ECO:0000256" key="6">
    <source>
        <dbReference type="HAMAP-Rule" id="MF_00900"/>
    </source>
</evidence>
<evidence type="ECO:0000256" key="4">
    <source>
        <dbReference type="ARBA" id="ARBA00022842"/>
    </source>
</evidence>
<evidence type="ECO:0000256" key="3">
    <source>
        <dbReference type="ARBA" id="ARBA00022741"/>
    </source>
</evidence>
<dbReference type="InterPro" id="IPR025121">
    <property type="entry name" value="GTPase_HflX_N"/>
</dbReference>
<dbReference type="SUPFAM" id="SSF52540">
    <property type="entry name" value="P-loop containing nucleoside triphosphate hydrolases"/>
    <property type="match status" value="1"/>
</dbReference>
<evidence type="ECO:0000256" key="8">
    <source>
        <dbReference type="PIRSR" id="PIRSR006809-2"/>
    </source>
</evidence>
<keyword evidence="3 6" id="KW-0547">Nucleotide-binding</keyword>
<dbReference type="GO" id="GO:0003924">
    <property type="term" value="F:GTPase activity"/>
    <property type="evidence" value="ECO:0007669"/>
    <property type="project" value="UniProtKB-UniRule"/>
</dbReference>
<comment type="caution">
    <text evidence="10">The sequence shown here is derived from an EMBL/GenBank/DDBJ whole genome shotgun (WGS) entry which is preliminary data.</text>
</comment>
<dbReference type="PIRSF" id="PIRSF006809">
    <property type="entry name" value="GTP-binding_hflX_prd"/>
    <property type="match status" value="1"/>
</dbReference>
<evidence type="ECO:0000256" key="1">
    <source>
        <dbReference type="ARBA" id="ARBA00022490"/>
    </source>
</evidence>
<evidence type="ECO:0000259" key="9">
    <source>
        <dbReference type="PROSITE" id="PS51705"/>
    </source>
</evidence>
<feature type="binding site" evidence="7">
    <location>
        <begin position="237"/>
        <end position="241"/>
    </location>
    <ligand>
        <name>GTP</name>
        <dbReference type="ChEBI" id="CHEBI:37565"/>
    </ligand>
</feature>
<evidence type="ECO:0000313" key="11">
    <source>
        <dbReference type="Proteomes" id="UP000011747"/>
    </source>
</evidence>
<reference evidence="10 11" key="1">
    <citation type="submission" date="2011-09" db="EMBL/GenBank/DDBJ databases">
        <title>The Genome Sequence of Bacillus smithii 7_3_47FAA.</title>
        <authorList>
            <consortium name="The Broad Institute Genome Sequencing Platform"/>
            <person name="Earl A."/>
            <person name="Ward D."/>
            <person name="Feldgarden M."/>
            <person name="Gevers D."/>
            <person name="Daigneault M."/>
            <person name="Strauss J."/>
            <person name="Allen-Vercoe E."/>
            <person name="Young S.K."/>
            <person name="Zeng Q."/>
            <person name="Gargeya S."/>
            <person name="Fitzgerald M."/>
            <person name="Haas B."/>
            <person name="Abouelleil A."/>
            <person name="Alvarado L."/>
            <person name="Arachchi H.M."/>
            <person name="Berlin A."/>
            <person name="Brown A."/>
            <person name="Chapman S.B."/>
            <person name="Chen Z."/>
            <person name="Dunbar C."/>
            <person name="Freedman E."/>
            <person name="Gearin G."/>
            <person name="Goldberg J."/>
            <person name="Griggs A."/>
            <person name="Gujja S."/>
            <person name="Heiman D."/>
            <person name="Howarth C."/>
            <person name="Larson L."/>
            <person name="Lui A."/>
            <person name="MacDonald P.J.P."/>
            <person name="Montmayeur A."/>
            <person name="Murphy C."/>
            <person name="Neiman D."/>
            <person name="Pearson M."/>
            <person name="Priest M."/>
            <person name="Roberts A."/>
            <person name="Saif S."/>
            <person name="Shea T."/>
            <person name="Shenoy N."/>
            <person name="Sisk P."/>
            <person name="Stolte C."/>
            <person name="Sykes S."/>
            <person name="Wortman J."/>
            <person name="Nusbaum C."/>
            <person name="Birren B."/>
        </authorList>
    </citation>
    <scope>NUCLEOTIDE SEQUENCE [LARGE SCALE GENOMIC DNA]</scope>
    <source>
        <strain evidence="10 11">7_3_47FAA</strain>
    </source>
</reference>
<dbReference type="GO" id="GO:0005525">
    <property type="term" value="F:GTP binding"/>
    <property type="evidence" value="ECO:0007669"/>
    <property type="project" value="UniProtKB-UniRule"/>
</dbReference>
<dbReference type="AlphaFoldDB" id="G9QGU9"/>
<dbReference type="InterPro" id="IPR027417">
    <property type="entry name" value="P-loop_NTPase"/>
</dbReference>
<dbReference type="PATRIC" id="fig|665952.3.peg.117"/>
<feature type="binding site" evidence="7">
    <location>
        <begin position="259"/>
        <end position="262"/>
    </location>
    <ligand>
        <name>GTP</name>
        <dbReference type="ChEBI" id="CHEBI:37565"/>
    </ligand>
</feature>
<feature type="binding site" evidence="8">
    <location>
        <position position="239"/>
    </location>
    <ligand>
        <name>Mg(2+)</name>
        <dbReference type="ChEBI" id="CHEBI:18420"/>
    </ligand>
</feature>
<comment type="subunit">
    <text evidence="6">Monomer. Associates with the 50S ribosomal subunit.</text>
</comment>
<dbReference type="NCBIfam" id="TIGR00231">
    <property type="entry name" value="small_GTP"/>
    <property type="match status" value="1"/>
</dbReference>
<dbReference type="GO" id="GO:0043022">
    <property type="term" value="F:ribosome binding"/>
    <property type="evidence" value="ECO:0007669"/>
    <property type="project" value="TreeGrafter"/>
</dbReference>
<feature type="binding site" evidence="7">
    <location>
        <begin position="212"/>
        <end position="219"/>
    </location>
    <ligand>
        <name>GTP</name>
        <dbReference type="ChEBI" id="CHEBI:37565"/>
    </ligand>
</feature>
<dbReference type="HAMAP" id="MF_00900">
    <property type="entry name" value="GTPase_HflX"/>
    <property type="match status" value="1"/>
</dbReference>
<dbReference type="PANTHER" id="PTHR10229:SF0">
    <property type="entry name" value="GTP-BINDING PROTEIN 6-RELATED"/>
    <property type="match status" value="1"/>
</dbReference>
<dbReference type="NCBIfam" id="TIGR03156">
    <property type="entry name" value="GTP_HflX"/>
    <property type="match status" value="1"/>
</dbReference>
<comment type="cofactor">
    <cofactor evidence="8">
        <name>Mg(2+)</name>
        <dbReference type="ChEBI" id="CHEBI:18420"/>
    </cofactor>
</comment>
<evidence type="ECO:0000256" key="7">
    <source>
        <dbReference type="PIRSR" id="PIRSR006809-1"/>
    </source>
</evidence>
<dbReference type="InterPro" id="IPR016496">
    <property type="entry name" value="GTPase_HflX"/>
</dbReference>
<feature type="binding site" evidence="7">
    <location>
        <begin position="346"/>
        <end position="348"/>
    </location>
    <ligand>
        <name>GTP</name>
        <dbReference type="ChEBI" id="CHEBI:37565"/>
    </ligand>
</feature>
<sequence>MESEKEGFVLTNQKEKAILVGCLLDGDEESFYYSLEELASLTHTAEGEVVCTITQKRDRIDPSTYIGKGKLEELKHLVEELEPDVVIFNDELTPSQIRHLTDTLRIRIIDRTQLILDIFARRARSKEGKLQVELAQLEYLLPRLSGRGTELSRLGGGIGTRGPGETKLESDRRHIRRRIHDIKEQLQSVVHHRERYRSRRKKNHTFRIALVGYTNAGKSTLFNRLTTGGSLEENQLFATLDPLTKKMTLPSGFTSLLSDTVGFIQDLPTTLVAAFRSTLEEVREADLLLHVVDSSNPDYLQHEETVNQLLAQLDMDELPRLLVYNKIDQKCSGFVPVSKDDHIMISALSEEDRTRLKIKIEQVMKNLMIPFRAEIPADEGKLLARIKTETMLQHLSFHDETFSYLVKGYMMEDHPLSGILKKYQQQ</sequence>
<dbReference type="Pfam" id="PF16360">
    <property type="entry name" value="GTP-bdg_M"/>
    <property type="match status" value="1"/>
</dbReference>
<name>G9QGU9_9BACI</name>
<dbReference type="Pfam" id="PF01926">
    <property type="entry name" value="MMR_HSR1"/>
    <property type="match status" value="1"/>
</dbReference>